<dbReference type="Gene3D" id="3.30.70.20">
    <property type="match status" value="1"/>
</dbReference>
<evidence type="ECO:0000313" key="8">
    <source>
        <dbReference type="Proteomes" id="UP000650524"/>
    </source>
</evidence>
<dbReference type="GO" id="GO:0051539">
    <property type="term" value="F:4 iron, 4 sulfur cluster binding"/>
    <property type="evidence" value="ECO:0007669"/>
    <property type="project" value="UniProtKB-KW"/>
</dbReference>
<dbReference type="InterPro" id="IPR036188">
    <property type="entry name" value="FAD/NAD-bd_sf"/>
</dbReference>
<keyword evidence="1" id="KW-0004">4Fe-4S</keyword>
<dbReference type="PANTHER" id="PTHR24960:SF79">
    <property type="entry name" value="PHOTOSYSTEM I IRON-SULFUR CENTER"/>
    <property type="match status" value="1"/>
</dbReference>
<dbReference type="SUPFAM" id="SSF51905">
    <property type="entry name" value="FAD/NAD(P)-binding domain"/>
    <property type="match status" value="1"/>
</dbReference>
<keyword evidence="3" id="KW-0408">Iron</keyword>
<feature type="domain" description="4Fe-4S ferredoxin-type" evidence="6">
    <location>
        <begin position="527"/>
        <end position="556"/>
    </location>
</feature>
<dbReference type="InterPro" id="IPR017900">
    <property type="entry name" value="4Fe4S_Fe_S_CS"/>
</dbReference>
<dbReference type="Gene3D" id="3.50.50.60">
    <property type="entry name" value="FAD/NAD(P)-binding domain"/>
    <property type="match status" value="1"/>
</dbReference>
<comment type="caution">
    <text evidence="7">The sequence shown here is derived from an EMBL/GenBank/DDBJ whole genome shotgun (WGS) entry which is preliminary data.</text>
</comment>
<evidence type="ECO:0000256" key="1">
    <source>
        <dbReference type="ARBA" id="ARBA00022485"/>
    </source>
</evidence>
<dbReference type="Pfam" id="PF12838">
    <property type="entry name" value="Fer4_7"/>
    <property type="match status" value="1"/>
</dbReference>
<evidence type="ECO:0000313" key="7">
    <source>
        <dbReference type="EMBL" id="MBC8178763.1"/>
    </source>
</evidence>
<feature type="non-terminal residue" evidence="7">
    <location>
        <position position="1"/>
    </location>
</feature>
<dbReference type="InterPro" id="IPR050157">
    <property type="entry name" value="PSI_iron-sulfur_center"/>
</dbReference>
<dbReference type="GO" id="GO:0046872">
    <property type="term" value="F:metal ion binding"/>
    <property type="evidence" value="ECO:0007669"/>
    <property type="project" value="UniProtKB-KW"/>
</dbReference>
<dbReference type="AlphaFoldDB" id="A0A8J6T9L1"/>
<feature type="region of interest" description="Disordered" evidence="5">
    <location>
        <begin position="36"/>
        <end position="75"/>
    </location>
</feature>
<evidence type="ECO:0000256" key="2">
    <source>
        <dbReference type="ARBA" id="ARBA00022723"/>
    </source>
</evidence>
<dbReference type="SUPFAM" id="SSF54862">
    <property type="entry name" value="4Fe-4S ferredoxins"/>
    <property type="match status" value="1"/>
</dbReference>
<sequence length="607" mass="64720">RTSVPGVYGAGDAVTGPSTVVESMASGRALARSVHLELSGEEGPMETSRPEERDFSEIPSDIPSVARPTMPERQPSVRKMNFSEVALGLSESQVIFEAERCLQCGICSECLLCTDTCSTLGAINHLEQPENSVEHAGVVIIADPEAAPAVKGEDVIRAYGPKAAKPDVYAMIIRGFAAAANAMVLLGGASERPRGRGVSFLPPDPELSPEIRIGVFVCRCNDAFGWHDEMDQYVEGLTQKEEIVHAEIMPSACVPEGTAAMLKAIREKGITRVVLASCVCCPLDFVCSACTDQRSRLKDALFHGTGISRAMVETCNLRGEALRYLMEDSATALDRFTGLITRSVNRAKSLRPLPAPVRTYNFATAVIGESESAVNSAQTLASAGLEVFMFGNEGRPLTKKLSHTNIHCFEGSEVTGMSGTLGDFQIFVKTEGLSQVIQVGAIILGEKARGQIPYISQKGLPSSILTSSIQKRGTPGTPFIYPGATSIAGLFKAYPPGIHVSKRRAGAAAAALAAAIMPRGPRQSKGFTVVVDKDLCRGCGRCIEICPYQAVTLQENRMGGWYAMVDEALCKGCGNCISVCPSNAADSPYRDQKYLEQLLGAVLVETG</sequence>
<dbReference type="SUPFAM" id="SSF46548">
    <property type="entry name" value="alpha-helical ferredoxin"/>
    <property type="match status" value="1"/>
</dbReference>
<evidence type="ECO:0000256" key="3">
    <source>
        <dbReference type="ARBA" id="ARBA00023004"/>
    </source>
</evidence>
<evidence type="ECO:0000256" key="5">
    <source>
        <dbReference type="SAM" id="MobiDB-lite"/>
    </source>
</evidence>
<keyword evidence="2" id="KW-0479">Metal-binding</keyword>
<organism evidence="7 8">
    <name type="scientific">Candidatus Desulfacyla euxinica</name>
    <dbReference type="NCBI Taxonomy" id="2841693"/>
    <lineage>
        <taxon>Bacteria</taxon>
        <taxon>Deltaproteobacteria</taxon>
        <taxon>Candidatus Desulfacyla</taxon>
    </lineage>
</organism>
<keyword evidence="4" id="KW-0411">Iron-sulfur</keyword>
<reference evidence="7 8" key="1">
    <citation type="submission" date="2020-08" db="EMBL/GenBank/DDBJ databases">
        <title>Bridging the membrane lipid divide: bacteria of the FCB group superphylum have the potential to synthesize archaeal ether lipids.</title>
        <authorList>
            <person name="Villanueva L."/>
            <person name="Von Meijenfeldt F.A.B."/>
            <person name="Westbye A.B."/>
            <person name="Yadav S."/>
            <person name="Hopmans E.C."/>
            <person name="Dutilh B.E."/>
            <person name="Sinninghe Damste J.S."/>
        </authorList>
    </citation>
    <scope>NUCLEOTIDE SEQUENCE [LARGE SCALE GENOMIC DNA]</scope>
    <source>
        <strain evidence="7">NIOZ-UU27</strain>
    </source>
</reference>
<name>A0A8J6T9L1_9DELT</name>
<dbReference type="PROSITE" id="PS00198">
    <property type="entry name" value="4FE4S_FER_1"/>
    <property type="match status" value="1"/>
</dbReference>
<dbReference type="EMBL" id="JACNJD010000310">
    <property type="protein sequence ID" value="MBC8178763.1"/>
    <property type="molecule type" value="Genomic_DNA"/>
</dbReference>
<gene>
    <name evidence="7" type="ORF">H8E19_15265</name>
</gene>
<dbReference type="PANTHER" id="PTHR24960">
    <property type="entry name" value="PHOTOSYSTEM I IRON-SULFUR CENTER-RELATED"/>
    <property type="match status" value="1"/>
</dbReference>
<dbReference type="InterPro" id="IPR017896">
    <property type="entry name" value="4Fe4S_Fe-S-bd"/>
</dbReference>
<dbReference type="Proteomes" id="UP000650524">
    <property type="component" value="Unassembled WGS sequence"/>
</dbReference>
<protein>
    <submittedName>
        <fullName evidence="7">4Fe-4S binding protein</fullName>
    </submittedName>
</protein>
<dbReference type="PROSITE" id="PS51379">
    <property type="entry name" value="4FE4S_FER_2"/>
    <property type="match status" value="2"/>
</dbReference>
<accession>A0A8J6T9L1</accession>
<proteinExistence type="predicted"/>
<feature type="domain" description="4Fe-4S ferredoxin-type" evidence="6">
    <location>
        <begin position="561"/>
        <end position="590"/>
    </location>
</feature>
<evidence type="ECO:0000256" key="4">
    <source>
        <dbReference type="ARBA" id="ARBA00023014"/>
    </source>
</evidence>
<evidence type="ECO:0000259" key="6">
    <source>
        <dbReference type="PROSITE" id="PS51379"/>
    </source>
</evidence>